<organism evidence="3 4">
    <name type="scientific">Nocardioides donggukensis</name>
    <dbReference type="NCBI Taxonomy" id="2774019"/>
    <lineage>
        <taxon>Bacteria</taxon>
        <taxon>Bacillati</taxon>
        <taxon>Actinomycetota</taxon>
        <taxon>Actinomycetes</taxon>
        <taxon>Propionibacteriales</taxon>
        <taxon>Nocardioidaceae</taxon>
        <taxon>Nocardioides</taxon>
    </lineage>
</organism>
<feature type="transmembrane region" description="Helical" evidence="2">
    <location>
        <begin position="33"/>
        <end position="50"/>
    </location>
</feature>
<evidence type="ECO:0000256" key="1">
    <source>
        <dbReference type="SAM" id="MobiDB-lite"/>
    </source>
</evidence>
<dbReference type="RefSeq" id="WP_192142091.1">
    <property type="nucleotide sequence ID" value="NZ_JACYXZ010000002.1"/>
</dbReference>
<dbReference type="Pfam" id="PF11298">
    <property type="entry name" value="DUF3099"/>
    <property type="match status" value="1"/>
</dbReference>
<reference evidence="3" key="1">
    <citation type="submission" date="2020-09" db="EMBL/GenBank/DDBJ databases">
        <title>Nocardioides sp. strain MJB4 16S ribosomal RNA gene Genome sequencing and assembly.</title>
        <authorList>
            <person name="Kim I."/>
        </authorList>
    </citation>
    <scope>NUCLEOTIDE SEQUENCE</scope>
    <source>
        <strain evidence="3">MJB4</strain>
    </source>
</reference>
<protein>
    <submittedName>
        <fullName evidence="3">DUF3099 domain-containing protein</fullName>
    </submittedName>
</protein>
<gene>
    <name evidence="3" type="ORF">IE331_07260</name>
</gene>
<feature type="transmembrane region" description="Helical" evidence="2">
    <location>
        <begin position="56"/>
        <end position="77"/>
    </location>
</feature>
<proteinExistence type="predicted"/>
<dbReference type="Proteomes" id="UP000616839">
    <property type="component" value="Unassembled WGS sequence"/>
</dbReference>
<accession>A0A927Q0X0</accession>
<name>A0A927Q0X0_9ACTN</name>
<sequence length="113" mass="12006">MSPRRPGRSPDPVRITTAARSRNEDIAARQRRYIFSMSLRVVCFVGAILVGQGAFFWVLLAGAIFLPYIAVILANAGPGRSVEPGLRTVTPVRRELGGSGPGNAPGTARSEAS</sequence>
<keyword evidence="4" id="KW-1185">Reference proteome</keyword>
<dbReference type="EMBL" id="JACYXZ010000002">
    <property type="protein sequence ID" value="MBD8869417.1"/>
    <property type="molecule type" value="Genomic_DNA"/>
</dbReference>
<dbReference type="InterPro" id="IPR021449">
    <property type="entry name" value="DUF3099"/>
</dbReference>
<keyword evidence="2" id="KW-0472">Membrane</keyword>
<keyword evidence="2" id="KW-0812">Transmembrane</keyword>
<evidence type="ECO:0000313" key="3">
    <source>
        <dbReference type="EMBL" id="MBD8869417.1"/>
    </source>
</evidence>
<feature type="region of interest" description="Disordered" evidence="1">
    <location>
        <begin position="92"/>
        <end position="113"/>
    </location>
</feature>
<evidence type="ECO:0000256" key="2">
    <source>
        <dbReference type="SAM" id="Phobius"/>
    </source>
</evidence>
<keyword evidence="2" id="KW-1133">Transmembrane helix</keyword>
<evidence type="ECO:0000313" key="4">
    <source>
        <dbReference type="Proteomes" id="UP000616839"/>
    </source>
</evidence>
<comment type="caution">
    <text evidence="3">The sequence shown here is derived from an EMBL/GenBank/DDBJ whole genome shotgun (WGS) entry which is preliminary data.</text>
</comment>
<dbReference type="AlphaFoldDB" id="A0A927Q0X0"/>